<organism evidence="1 2">
    <name type="scientific">Microbulbifer okhotskensis</name>
    <dbReference type="NCBI Taxonomy" id="2926617"/>
    <lineage>
        <taxon>Bacteria</taxon>
        <taxon>Pseudomonadati</taxon>
        <taxon>Pseudomonadota</taxon>
        <taxon>Gammaproteobacteria</taxon>
        <taxon>Cellvibrionales</taxon>
        <taxon>Microbulbiferaceae</taxon>
        <taxon>Microbulbifer</taxon>
    </lineage>
</organism>
<evidence type="ECO:0000313" key="1">
    <source>
        <dbReference type="EMBL" id="MCO1335987.1"/>
    </source>
</evidence>
<dbReference type="Proteomes" id="UP001139028">
    <property type="component" value="Unassembled WGS sequence"/>
</dbReference>
<sequence>MRTDLSAKNDGLCLTIEVCNIDTLDCLHFIADKMVDYSYSIESNVNYQLTRHNQLYYAVETYIPEKIIDEEELFENFCKDESLCAKAIVFVENIIRYSRNNGIVIWQDYENHLAQAGAAILCLHNARYVPLYTDLLLLSDLDHEVHQAYQIERIIEQHGFTKDTLKILACRATTANGQCGEDQVEGYHSELMETFTQKPELVGVFINTAAAEVTSNNFNAEDDYIQEKLEAFSKYITDAHRRTGWIDTWTNSREYALDLARLRAQGIYDYTLE</sequence>
<name>A0A9X2EPG2_9GAMM</name>
<accession>A0A9X2EPG2</accession>
<evidence type="ECO:0000313" key="2">
    <source>
        <dbReference type="Proteomes" id="UP001139028"/>
    </source>
</evidence>
<reference evidence="1" key="1">
    <citation type="journal article" date="2022" name="Arch. Microbiol.">
        <title>Microbulbifer okhotskensis sp. nov., isolated from a deep bottom sediment of the Okhotsk Sea.</title>
        <authorList>
            <person name="Romanenko L."/>
            <person name="Kurilenko V."/>
            <person name="Otstavnykh N."/>
            <person name="Velansky P."/>
            <person name="Isaeva M."/>
            <person name="Mikhailov V."/>
        </authorList>
    </citation>
    <scope>NUCLEOTIDE SEQUENCE</scope>
    <source>
        <strain evidence="1">OS29</strain>
    </source>
</reference>
<dbReference type="RefSeq" id="WP_252471237.1">
    <property type="nucleotide sequence ID" value="NZ_JALBWM010000096.1"/>
</dbReference>
<proteinExistence type="predicted"/>
<gene>
    <name evidence="1" type="ORF">MO867_16780</name>
</gene>
<protein>
    <submittedName>
        <fullName evidence="1">Uncharacterized protein</fullName>
    </submittedName>
</protein>
<dbReference type="EMBL" id="JALBWM010000096">
    <property type="protein sequence ID" value="MCO1335987.1"/>
    <property type="molecule type" value="Genomic_DNA"/>
</dbReference>
<dbReference type="AlphaFoldDB" id="A0A9X2EPG2"/>
<comment type="caution">
    <text evidence="1">The sequence shown here is derived from an EMBL/GenBank/DDBJ whole genome shotgun (WGS) entry which is preliminary data.</text>
</comment>
<keyword evidence="2" id="KW-1185">Reference proteome</keyword>